<dbReference type="InterPro" id="IPR010982">
    <property type="entry name" value="Lambda_DNA-bd_dom_sf"/>
</dbReference>
<keyword evidence="3" id="KW-1185">Reference proteome</keyword>
<evidence type="ECO:0000259" key="1">
    <source>
        <dbReference type="PROSITE" id="PS50943"/>
    </source>
</evidence>
<dbReference type="Pfam" id="PF13443">
    <property type="entry name" value="HTH_26"/>
    <property type="match status" value="1"/>
</dbReference>
<gene>
    <name evidence="2" type="ORF">OEZ60_04040</name>
</gene>
<name>A0ABT2WZR6_9RHOB</name>
<dbReference type="InterPro" id="IPR001387">
    <property type="entry name" value="Cro/C1-type_HTH"/>
</dbReference>
<dbReference type="RefSeq" id="WP_263333462.1">
    <property type="nucleotide sequence ID" value="NZ_JAOVQO010000003.1"/>
</dbReference>
<comment type="caution">
    <text evidence="2">The sequence shown here is derived from an EMBL/GenBank/DDBJ whole genome shotgun (WGS) entry which is preliminary data.</text>
</comment>
<dbReference type="EMBL" id="JAOVQO010000003">
    <property type="protein sequence ID" value="MCU9847169.1"/>
    <property type="molecule type" value="Genomic_DNA"/>
</dbReference>
<dbReference type="Gene3D" id="1.10.260.40">
    <property type="entry name" value="lambda repressor-like DNA-binding domains"/>
    <property type="match status" value="1"/>
</dbReference>
<dbReference type="PROSITE" id="PS50943">
    <property type="entry name" value="HTH_CROC1"/>
    <property type="match status" value="1"/>
</dbReference>
<dbReference type="SUPFAM" id="SSF47413">
    <property type="entry name" value="lambda repressor-like DNA-binding domains"/>
    <property type="match status" value="1"/>
</dbReference>
<feature type="domain" description="HTH cro/C1-type" evidence="1">
    <location>
        <begin position="25"/>
        <end position="63"/>
    </location>
</feature>
<evidence type="ECO:0000313" key="2">
    <source>
        <dbReference type="EMBL" id="MCU9847169.1"/>
    </source>
</evidence>
<organism evidence="2 3">
    <name type="scientific">Albidovulum salinarum</name>
    <dbReference type="NCBI Taxonomy" id="2984153"/>
    <lineage>
        <taxon>Bacteria</taxon>
        <taxon>Pseudomonadati</taxon>
        <taxon>Pseudomonadota</taxon>
        <taxon>Alphaproteobacteria</taxon>
        <taxon>Rhodobacterales</taxon>
        <taxon>Paracoccaceae</taxon>
        <taxon>Albidovulum</taxon>
    </lineage>
</organism>
<protein>
    <submittedName>
        <fullName evidence="2">Helix-turn-helix domain-containing protein</fullName>
    </submittedName>
</protein>
<sequence length="270" mass="29812">MEDTAIATNLRLLCSTDSSISATCRQIGINRQQFNKYLSGASTPSAANLRRIALHFGVRPAELLLPPEEFETHPTVAPRLQGMVRPHPGTRGFDSAFEGQTIPLRRYLGYYLSYFPTESWNNAIICALVRIDERDGMVHCKSVERSVDPDDGTLYLSKYHGRVAMLGNRIFVMEFQSLARDALVETVLYPVGRGQQTYLRGATFGITSRNRAPFSAPIVWRFLGSNIDLRAAMRQVGLYDKGSPSLDPRVAGLLSGATANVAPAGASFRR</sequence>
<dbReference type="CDD" id="cd00093">
    <property type="entry name" value="HTH_XRE"/>
    <property type="match status" value="1"/>
</dbReference>
<accession>A0ABT2WZR6</accession>
<proteinExistence type="predicted"/>
<reference evidence="2 3" key="1">
    <citation type="submission" date="2022-10" db="EMBL/GenBank/DDBJ databases">
        <title>Defluviimonas sp. nov., isolated from ocean surface sediments.</title>
        <authorList>
            <person name="He W."/>
            <person name="Wang L."/>
            <person name="Zhang D.-F."/>
        </authorList>
    </citation>
    <scope>NUCLEOTIDE SEQUENCE [LARGE SCALE GENOMIC DNA]</scope>
    <source>
        <strain evidence="2 3">WL0024</strain>
    </source>
</reference>
<evidence type="ECO:0000313" key="3">
    <source>
        <dbReference type="Proteomes" id="UP001209535"/>
    </source>
</evidence>
<dbReference type="Proteomes" id="UP001209535">
    <property type="component" value="Unassembled WGS sequence"/>
</dbReference>